<evidence type="ECO:0000313" key="3">
    <source>
        <dbReference type="Proteomes" id="UP000002051"/>
    </source>
</evidence>
<reference evidence="1 3" key="2">
    <citation type="journal article" date="2014" name="BMC Genomics">
        <title>An improved genome release (version Mt4.0) for the model legume Medicago truncatula.</title>
        <authorList>
            <person name="Tang H."/>
            <person name="Krishnakumar V."/>
            <person name="Bidwell S."/>
            <person name="Rosen B."/>
            <person name="Chan A."/>
            <person name="Zhou S."/>
            <person name="Gentzbittel L."/>
            <person name="Childs K.L."/>
            <person name="Yandell M."/>
            <person name="Gundlach H."/>
            <person name="Mayer K.F."/>
            <person name="Schwartz D.C."/>
            <person name="Town C.D."/>
        </authorList>
    </citation>
    <scope>GENOME REANNOTATION</scope>
    <source>
        <strain evidence="1">A17</strain>
        <strain evidence="2 3">cv. Jemalong A17</strain>
    </source>
</reference>
<keyword evidence="3" id="KW-1185">Reference proteome</keyword>
<accession>A0A072TIJ1</accession>
<sequence length="60" mass="6699">MPERGEARGNSGGGPQRRVQWLEEHRTSRGVRCDSRVVWEKSGVSGENSIVNRFGKMSVV</sequence>
<protein>
    <submittedName>
        <fullName evidence="1 2">Uncharacterized protein</fullName>
    </submittedName>
</protein>
<dbReference type="AlphaFoldDB" id="A0A072TIJ1"/>
<dbReference type="EnsemblPlants" id="KEH17349">
    <property type="protein sequence ID" value="KEH17349"/>
    <property type="gene ID" value="MTR_0021s0190"/>
</dbReference>
<name>A0A072TIJ1_MEDTR</name>
<gene>
    <name evidence="1" type="ORF">MTR_0021s0190</name>
</gene>
<proteinExistence type="predicted"/>
<evidence type="ECO:0000313" key="1">
    <source>
        <dbReference type="EMBL" id="KEH17349.1"/>
    </source>
</evidence>
<evidence type="ECO:0000313" key="2">
    <source>
        <dbReference type="EnsemblPlants" id="KEH17349"/>
    </source>
</evidence>
<dbReference type="EMBL" id="KL402746">
    <property type="protein sequence ID" value="KEH17349.1"/>
    <property type="molecule type" value="Genomic_DNA"/>
</dbReference>
<reference evidence="2" key="3">
    <citation type="submission" date="2015-06" db="UniProtKB">
        <authorList>
            <consortium name="EnsemblPlants"/>
        </authorList>
    </citation>
    <scope>IDENTIFICATION</scope>
    <source>
        <strain evidence="2">cv. Jemalong A17</strain>
    </source>
</reference>
<dbReference type="PaxDb" id="3880-AES69756"/>
<reference evidence="1 3" key="1">
    <citation type="journal article" date="2011" name="Nature">
        <title>The Medicago genome provides insight into the evolution of rhizobial symbioses.</title>
        <authorList>
            <person name="Young N.D."/>
            <person name="Debelle F."/>
            <person name="Oldroyd G.E."/>
            <person name="Geurts R."/>
            <person name="Cannon S.B."/>
            <person name="Udvardi M.K."/>
            <person name="Benedito V.A."/>
            <person name="Mayer K.F."/>
            <person name="Gouzy J."/>
            <person name="Schoof H."/>
            <person name="Van de Peer Y."/>
            <person name="Proost S."/>
            <person name="Cook D.R."/>
            <person name="Meyers B.C."/>
            <person name="Spannagl M."/>
            <person name="Cheung F."/>
            <person name="De Mita S."/>
            <person name="Krishnakumar V."/>
            <person name="Gundlach H."/>
            <person name="Zhou S."/>
            <person name="Mudge J."/>
            <person name="Bharti A.K."/>
            <person name="Murray J.D."/>
            <person name="Naoumkina M.A."/>
            <person name="Rosen B."/>
            <person name="Silverstein K.A."/>
            <person name="Tang H."/>
            <person name="Rombauts S."/>
            <person name="Zhao P.X."/>
            <person name="Zhou P."/>
            <person name="Barbe V."/>
            <person name="Bardou P."/>
            <person name="Bechner M."/>
            <person name="Bellec A."/>
            <person name="Berger A."/>
            <person name="Berges H."/>
            <person name="Bidwell S."/>
            <person name="Bisseling T."/>
            <person name="Choisne N."/>
            <person name="Couloux A."/>
            <person name="Denny R."/>
            <person name="Deshpande S."/>
            <person name="Dai X."/>
            <person name="Doyle J.J."/>
            <person name="Dudez A.M."/>
            <person name="Farmer A.D."/>
            <person name="Fouteau S."/>
            <person name="Franken C."/>
            <person name="Gibelin C."/>
            <person name="Gish J."/>
            <person name="Goldstein S."/>
            <person name="Gonzalez A.J."/>
            <person name="Green P.J."/>
            <person name="Hallab A."/>
            <person name="Hartog M."/>
            <person name="Hua A."/>
            <person name="Humphray S.J."/>
            <person name="Jeong D.H."/>
            <person name="Jing Y."/>
            <person name="Jocker A."/>
            <person name="Kenton S.M."/>
            <person name="Kim D.J."/>
            <person name="Klee K."/>
            <person name="Lai H."/>
            <person name="Lang C."/>
            <person name="Lin S."/>
            <person name="Macmil S.L."/>
            <person name="Magdelenat G."/>
            <person name="Matthews L."/>
            <person name="McCorrison J."/>
            <person name="Monaghan E.L."/>
            <person name="Mun J.H."/>
            <person name="Najar F.Z."/>
            <person name="Nicholson C."/>
            <person name="Noirot C."/>
            <person name="O'Bleness M."/>
            <person name="Paule C.R."/>
            <person name="Poulain J."/>
            <person name="Prion F."/>
            <person name="Qin B."/>
            <person name="Qu C."/>
            <person name="Retzel E.F."/>
            <person name="Riddle C."/>
            <person name="Sallet E."/>
            <person name="Samain S."/>
            <person name="Samson N."/>
            <person name="Sanders I."/>
            <person name="Saurat O."/>
            <person name="Scarpelli C."/>
            <person name="Schiex T."/>
            <person name="Segurens B."/>
            <person name="Severin A.J."/>
            <person name="Sherrier D.J."/>
            <person name="Shi R."/>
            <person name="Sims S."/>
            <person name="Singer S.R."/>
            <person name="Sinharoy S."/>
            <person name="Sterck L."/>
            <person name="Viollet A."/>
            <person name="Wang B.B."/>
            <person name="Wang K."/>
            <person name="Wang M."/>
            <person name="Wang X."/>
            <person name="Warfsmann J."/>
            <person name="Weissenbach J."/>
            <person name="White D.D."/>
            <person name="White J.D."/>
            <person name="Wiley G.B."/>
            <person name="Wincker P."/>
            <person name="Xing Y."/>
            <person name="Yang L."/>
            <person name="Yao Z."/>
            <person name="Ying F."/>
            <person name="Zhai J."/>
            <person name="Zhou L."/>
            <person name="Zuber A."/>
            <person name="Denarie J."/>
            <person name="Dixon R.A."/>
            <person name="May G.D."/>
            <person name="Schwartz D.C."/>
            <person name="Rogers J."/>
            <person name="Quetier F."/>
            <person name="Town C.D."/>
            <person name="Roe B.A."/>
        </authorList>
    </citation>
    <scope>NUCLEOTIDE SEQUENCE [LARGE SCALE GENOMIC DNA]</scope>
    <source>
        <strain evidence="1">A17</strain>
        <strain evidence="2 3">cv. Jemalong A17</strain>
    </source>
</reference>
<dbReference type="HOGENOM" id="CLU_2945264_0_0_1"/>
<dbReference type="Proteomes" id="UP000002051">
    <property type="component" value="Unassembled WGS sequence"/>
</dbReference>
<organism evidence="1 3">
    <name type="scientific">Medicago truncatula</name>
    <name type="common">Barrel medic</name>
    <name type="synonym">Medicago tribuloides</name>
    <dbReference type="NCBI Taxonomy" id="3880"/>
    <lineage>
        <taxon>Eukaryota</taxon>
        <taxon>Viridiplantae</taxon>
        <taxon>Streptophyta</taxon>
        <taxon>Embryophyta</taxon>
        <taxon>Tracheophyta</taxon>
        <taxon>Spermatophyta</taxon>
        <taxon>Magnoliopsida</taxon>
        <taxon>eudicotyledons</taxon>
        <taxon>Gunneridae</taxon>
        <taxon>Pentapetalae</taxon>
        <taxon>rosids</taxon>
        <taxon>fabids</taxon>
        <taxon>Fabales</taxon>
        <taxon>Fabaceae</taxon>
        <taxon>Papilionoideae</taxon>
        <taxon>50 kb inversion clade</taxon>
        <taxon>NPAAA clade</taxon>
        <taxon>Hologalegina</taxon>
        <taxon>IRL clade</taxon>
        <taxon>Trifolieae</taxon>
        <taxon>Medicago</taxon>
    </lineage>
</organism>